<feature type="coiled-coil region" evidence="12">
    <location>
        <begin position="822"/>
        <end position="860"/>
    </location>
</feature>
<feature type="coiled-coil region" evidence="12">
    <location>
        <begin position="759"/>
        <end position="793"/>
    </location>
</feature>
<evidence type="ECO:0000259" key="15">
    <source>
        <dbReference type="Pfam" id="PF06470"/>
    </source>
</evidence>
<evidence type="ECO:0000256" key="6">
    <source>
        <dbReference type="ARBA" id="ARBA00022763"/>
    </source>
</evidence>
<dbReference type="EMBL" id="LSYV01000009">
    <property type="protein sequence ID" value="KXZ52761.1"/>
    <property type="molecule type" value="Genomic_DNA"/>
</dbReference>
<keyword evidence="6" id="KW-0227">DNA damage</keyword>
<dbReference type="PANTHER" id="PTHR19306">
    <property type="entry name" value="STRUCTURAL MAINTENANCE OF CHROMOSOMES 5,6 SMC5, SMC6"/>
    <property type="match status" value="1"/>
</dbReference>
<dbReference type="GO" id="GO:0003697">
    <property type="term" value="F:single-stranded DNA binding"/>
    <property type="evidence" value="ECO:0007669"/>
    <property type="project" value="TreeGrafter"/>
</dbReference>
<feature type="region of interest" description="Disordered" evidence="13">
    <location>
        <begin position="375"/>
        <end position="399"/>
    </location>
</feature>
<dbReference type="PANTHER" id="PTHR19306:SF6">
    <property type="entry name" value="STRUCTURAL MAINTENANCE OF CHROMOSOMES PROTEIN 6"/>
    <property type="match status" value="1"/>
</dbReference>
<keyword evidence="5" id="KW-0547">Nucleotide-binding</keyword>
<dbReference type="InterPro" id="IPR003395">
    <property type="entry name" value="RecF/RecN/SMC_N"/>
</dbReference>
<sequence length="1163" mass="131570">MEEDEEEEDSDGEDEEEADEGEQEQQQQPAPEELEQGQEEEIERPAKRRSKAERAEDIINGQGVMDDEAMSFIAREREGAAGHIARVHLENFMCHRHFEVDMGNHVTLISGQNGSGKSAIMQALMLCLGLTARNTGRGANATSFIRTGANDAKVQVTIWNTGVEAFRPDVFGNRITVERVLRASGASSYALYDYRMRKAQLDKGQSPREVLNQVLEHFSIDATNPVTVITQDLARNFLAASKDDAKIKYNMFVEGTLLEKTQDSLKDSNCYLTQQRKNLEICGTELQAERQKQNQLKQQLDQLRSADKFLAERDIYEKAVVWRAVQHMEENLAAAAAAAQTRGPELVALYERYLQSLTGAKQALLDRKSELELDTQLEKESSEKTAEARQRVEEHQRQVTEKQAELQRASGAATAAQQAYEAAQAEVENMVKQEQAARYNLLETRNTLVSTQTRLQQLTAGNGGRLELFGAGAIDRLIRQHIRSFRQKPIGPIGMLITVTDQKWLLTAEVALGGALRDYLVSCYEDAALLRQLMQQANYQRASVVITNFMAPPHVVPEARRPANGYMPLMDVLRVQDPLACDPVLNYLIDKYGGFHIEGTALTENPTQGRNVVYQGAAGPHITSAMDRGGDLYRCNKGTKWIERNHRTKPNQVRLAADMSTFIAAQRDEVERLEALLGSHQEDVAAIMQRLQEAQARQQECYHAQRAAQYLKMRLSTELNRLAASAPEMPHMEEDEEASIVLSQLSTLHGEMASSQVELQNATEAYNIAVQAQAQAQEQINAEKARMEEYISNGQKVRNAMGDVELELGTLRGIASEMQSRLHTCKMHLEKLQRGVEAAEEKLRQALAAAEEVCSREEGQQALAAAEELVRPIVAKKLEKQRKTQPTTQLTEEQQRTLLEKTVRTNMTHVGLDAFRENNNRHIAKIMADAGCKDKDPEDMERELAVMEHALARYRRAERLAVHFQAIQDKQVRNFERLRSQTERITESKFRKYMHRRDHVGKLVWNHADRTLRVFVKPRGRLDPNAQAVEDLKQLSGGERSYTTISLLLAVGASTESPFRCMDEFDVFMDSINRRVATETLLEFAYENSGFQYIFLTPQDLQAVRDARENVQRRYKKIFLAPQDLQAVRDARENVQRRYKVQLPATFLKTVPMRAVRPNEAQG</sequence>
<keyword evidence="4" id="KW-0158">Chromosome</keyword>
<dbReference type="Gene3D" id="3.40.50.300">
    <property type="entry name" value="P-loop containing nucleotide triphosphate hydrolases"/>
    <property type="match status" value="2"/>
</dbReference>
<evidence type="ECO:0000256" key="1">
    <source>
        <dbReference type="ARBA" id="ARBA00004123"/>
    </source>
</evidence>
<feature type="region of interest" description="Disordered" evidence="13">
    <location>
        <begin position="1"/>
        <end position="62"/>
    </location>
</feature>
<evidence type="ECO:0000256" key="8">
    <source>
        <dbReference type="ARBA" id="ARBA00023054"/>
    </source>
</evidence>
<comment type="similarity">
    <text evidence="3">Belongs to the SMC family. SMC6 subfamily.</text>
</comment>
<dbReference type="InterPro" id="IPR027417">
    <property type="entry name" value="P-loop_NTPase"/>
</dbReference>
<keyword evidence="9" id="KW-0233">DNA recombination</keyword>
<dbReference type="GO" id="GO:0051276">
    <property type="term" value="P:chromosome organization"/>
    <property type="evidence" value="ECO:0007669"/>
    <property type="project" value="InterPro"/>
</dbReference>
<feature type="domain" description="SMC hinge" evidence="15">
    <location>
        <begin position="490"/>
        <end position="591"/>
    </location>
</feature>
<dbReference type="GO" id="GO:0000724">
    <property type="term" value="P:double-strand break repair via homologous recombination"/>
    <property type="evidence" value="ECO:0007669"/>
    <property type="project" value="TreeGrafter"/>
</dbReference>
<organism evidence="16 17">
    <name type="scientific">Gonium pectorale</name>
    <name type="common">Green alga</name>
    <dbReference type="NCBI Taxonomy" id="33097"/>
    <lineage>
        <taxon>Eukaryota</taxon>
        <taxon>Viridiplantae</taxon>
        <taxon>Chlorophyta</taxon>
        <taxon>core chlorophytes</taxon>
        <taxon>Chlorophyceae</taxon>
        <taxon>CS clade</taxon>
        <taxon>Chlamydomonadales</taxon>
        <taxon>Volvocaceae</taxon>
        <taxon>Gonium</taxon>
    </lineage>
</organism>
<dbReference type="AlphaFoldDB" id="A0A150GSH7"/>
<evidence type="ECO:0000256" key="3">
    <source>
        <dbReference type="ARBA" id="ARBA00006793"/>
    </source>
</evidence>
<dbReference type="GO" id="GO:0035861">
    <property type="term" value="C:site of double-strand break"/>
    <property type="evidence" value="ECO:0007669"/>
    <property type="project" value="TreeGrafter"/>
</dbReference>
<keyword evidence="11" id="KW-0539">Nucleus</keyword>
<dbReference type="STRING" id="33097.A0A150GSH7"/>
<evidence type="ECO:0000313" key="17">
    <source>
        <dbReference type="Proteomes" id="UP000075714"/>
    </source>
</evidence>
<evidence type="ECO:0000313" key="16">
    <source>
        <dbReference type="EMBL" id="KXZ52761.1"/>
    </source>
</evidence>
<feature type="coiled-coil region" evidence="12">
    <location>
        <begin position="663"/>
        <end position="697"/>
    </location>
</feature>
<protein>
    <recommendedName>
        <fullName evidence="18">RecF/RecN/SMC N-terminal domain-containing protein</fullName>
    </recommendedName>
</protein>
<comment type="caution">
    <text evidence="16">The sequence shown here is derived from an EMBL/GenBank/DDBJ whole genome shotgun (WGS) entry which is preliminary data.</text>
</comment>
<evidence type="ECO:0008006" key="18">
    <source>
        <dbReference type="Google" id="ProtNLM"/>
    </source>
</evidence>
<dbReference type="GO" id="GO:0005634">
    <property type="term" value="C:nucleus"/>
    <property type="evidence" value="ECO:0007669"/>
    <property type="project" value="UniProtKB-SubCell"/>
</dbReference>
<evidence type="ECO:0000256" key="2">
    <source>
        <dbReference type="ARBA" id="ARBA00004286"/>
    </source>
</evidence>
<dbReference type="InterPro" id="IPR036277">
    <property type="entry name" value="SMC_hinge_sf"/>
</dbReference>
<dbReference type="OrthoDB" id="10072614at2759"/>
<dbReference type="GO" id="GO:0005524">
    <property type="term" value="F:ATP binding"/>
    <property type="evidence" value="ECO:0007669"/>
    <property type="project" value="UniProtKB-KW"/>
</dbReference>
<dbReference type="Pfam" id="PF02463">
    <property type="entry name" value="SMC_N"/>
    <property type="match status" value="1"/>
</dbReference>
<dbReference type="Proteomes" id="UP000075714">
    <property type="component" value="Unassembled WGS sequence"/>
</dbReference>
<name>A0A150GSH7_GONPE</name>
<keyword evidence="8 12" id="KW-0175">Coiled coil</keyword>
<dbReference type="InterPro" id="IPR010935">
    <property type="entry name" value="SMC_hinge"/>
</dbReference>
<proteinExistence type="inferred from homology"/>
<keyword evidence="7" id="KW-0067">ATP-binding</keyword>
<reference evidence="17" key="1">
    <citation type="journal article" date="2016" name="Nat. Commun.">
        <title>The Gonium pectorale genome demonstrates co-option of cell cycle regulation during the evolution of multicellularity.</title>
        <authorList>
            <person name="Hanschen E.R."/>
            <person name="Marriage T.N."/>
            <person name="Ferris P.J."/>
            <person name="Hamaji T."/>
            <person name="Toyoda A."/>
            <person name="Fujiyama A."/>
            <person name="Neme R."/>
            <person name="Noguchi H."/>
            <person name="Minakuchi Y."/>
            <person name="Suzuki M."/>
            <person name="Kawai-Toyooka H."/>
            <person name="Smith D.R."/>
            <person name="Sparks H."/>
            <person name="Anderson J."/>
            <person name="Bakaric R."/>
            <person name="Luria V."/>
            <person name="Karger A."/>
            <person name="Kirschner M.W."/>
            <person name="Durand P.M."/>
            <person name="Michod R.E."/>
            <person name="Nozaki H."/>
            <person name="Olson B.J."/>
        </authorList>
    </citation>
    <scope>NUCLEOTIDE SEQUENCE [LARGE SCALE GENOMIC DNA]</scope>
    <source>
        <strain evidence="17">NIES-2863</strain>
    </source>
</reference>
<evidence type="ECO:0000256" key="9">
    <source>
        <dbReference type="ARBA" id="ARBA00023172"/>
    </source>
</evidence>
<evidence type="ECO:0000256" key="12">
    <source>
        <dbReference type="SAM" id="Coils"/>
    </source>
</evidence>
<keyword evidence="10" id="KW-0234">DNA repair</keyword>
<feature type="compositionally biased region" description="Acidic residues" evidence="13">
    <location>
        <begin position="1"/>
        <end position="23"/>
    </location>
</feature>
<feature type="compositionally biased region" description="Acidic residues" evidence="13">
    <location>
        <begin position="32"/>
        <end position="42"/>
    </location>
</feature>
<evidence type="ECO:0000256" key="4">
    <source>
        <dbReference type="ARBA" id="ARBA00022454"/>
    </source>
</evidence>
<dbReference type="GO" id="GO:0003684">
    <property type="term" value="F:damaged DNA binding"/>
    <property type="evidence" value="ECO:0007669"/>
    <property type="project" value="TreeGrafter"/>
</dbReference>
<dbReference type="Pfam" id="PF06470">
    <property type="entry name" value="SMC_hinge"/>
    <property type="match status" value="1"/>
</dbReference>
<evidence type="ECO:0000256" key="7">
    <source>
        <dbReference type="ARBA" id="ARBA00022840"/>
    </source>
</evidence>
<evidence type="ECO:0000259" key="14">
    <source>
        <dbReference type="Pfam" id="PF02463"/>
    </source>
</evidence>
<dbReference type="SUPFAM" id="SSF75553">
    <property type="entry name" value="Smc hinge domain"/>
    <property type="match status" value="1"/>
</dbReference>
<keyword evidence="17" id="KW-1185">Reference proteome</keyword>
<gene>
    <name evidence="16" type="ORF">GPECTOR_8g151</name>
</gene>
<evidence type="ECO:0000256" key="5">
    <source>
        <dbReference type="ARBA" id="ARBA00022741"/>
    </source>
</evidence>
<evidence type="ECO:0000256" key="13">
    <source>
        <dbReference type="SAM" id="MobiDB-lite"/>
    </source>
</evidence>
<accession>A0A150GSH7</accession>
<dbReference type="SUPFAM" id="SSF52540">
    <property type="entry name" value="P-loop containing nucleoside triphosphate hydrolases"/>
    <property type="match status" value="1"/>
</dbReference>
<evidence type="ECO:0000256" key="11">
    <source>
        <dbReference type="ARBA" id="ARBA00023242"/>
    </source>
</evidence>
<dbReference type="GO" id="GO:0030915">
    <property type="term" value="C:Smc5-Smc6 complex"/>
    <property type="evidence" value="ECO:0007669"/>
    <property type="project" value="TreeGrafter"/>
</dbReference>
<comment type="subcellular location">
    <subcellularLocation>
        <location evidence="2">Chromosome</location>
    </subcellularLocation>
    <subcellularLocation>
        <location evidence="1">Nucleus</location>
    </subcellularLocation>
</comment>
<feature type="domain" description="RecF/RecN/SMC N-terminal" evidence="14">
    <location>
        <begin position="84"/>
        <end position="1097"/>
    </location>
</feature>
<evidence type="ECO:0000256" key="10">
    <source>
        <dbReference type="ARBA" id="ARBA00023204"/>
    </source>
</evidence>